<evidence type="ECO:0000313" key="3">
    <source>
        <dbReference type="EMBL" id="KAK1946742.1"/>
    </source>
</evidence>
<accession>A0AAD9GXV4</accession>
<dbReference type="InterPro" id="IPR002350">
    <property type="entry name" value="Kazal_dom"/>
</dbReference>
<dbReference type="Gene3D" id="3.30.60.30">
    <property type="match status" value="1"/>
</dbReference>
<keyword evidence="5" id="KW-1185">Reference proteome</keyword>
<gene>
    <name evidence="3" type="ORF">P3T76_002294</name>
    <name evidence="4" type="ORF">P3T76_002296</name>
</gene>
<dbReference type="InterPro" id="IPR036058">
    <property type="entry name" value="Kazal_dom_sf"/>
</dbReference>
<organism evidence="3 5">
    <name type="scientific">Phytophthora citrophthora</name>
    <dbReference type="NCBI Taxonomy" id="4793"/>
    <lineage>
        <taxon>Eukaryota</taxon>
        <taxon>Sar</taxon>
        <taxon>Stramenopiles</taxon>
        <taxon>Oomycota</taxon>
        <taxon>Peronosporomycetes</taxon>
        <taxon>Peronosporales</taxon>
        <taxon>Peronosporaceae</taxon>
        <taxon>Phytophthora</taxon>
    </lineage>
</organism>
<dbReference type="AlphaFoldDB" id="A0AAD9GXV4"/>
<proteinExistence type="predicted"/>
<dbReference type="SUPFAM" id="SSF100895">
    <property type="entry name" value="Kazal-type serine protease inhibitors"/>
    <property type="match status" value="1"/>
</dbReference>
<reference evidence="3" key="1">
    <citation type="submission" date="2023-08" db="EMBL/GenBank/DDBJ databases">
        <title>Reference Genome Resource for the Citrus Pathogen Phytophthora citrophthora.</title>
        <authorList>
            <person name="Moller H."/>
            <person name="Coetzee B."/>
            <person name="Rose L.J."/>
            <person name="Van Niekerk J.M."/>
        </authorList>
    </citation>
    <scope>NUCLEOTIDE SEQUENCE</scope>
    <source>
        <strain evidence="3">STE-U-9442</strain>
    </source>
</reference>
<dbReference type="Pfam" id="PF07648">
    <property type="entry name" value="Kazal_2"/>
    <property type="match status" value="1"/>
</dbReference>
<keyword evidence="1" id="KW-0732">Signal</keyword>
<feature type="signal peptide" evidence="1">
    <location>
        <begin position="1"/>
        <end position="19"/>
    </location>
</feature>
<evidence type="ECO:0000256" key="1">
    <source>
        <dbReference type="SAM" id="SignalP"/>
    </source>
</evidence>
<feature type="chain" id="PRO_5042442507" description="Kazal-like domain-containing protein" evidence="1">
    <location>
        <begin position="20"/>
        <end position="62"/>
    </location>
</feature>
<name>A0AAD9GXV4_9STRA</name>
<feature type="domain" description="Kazal-like" evidence="2">
    <location>
        <begin position="35"/>
        <end position="59"/>
    </location>
</feature>
<dbReference type="CDD" id="cd00104">
    <property type="entry name" value="KAZAL_FS"/>
    <property type="match status" value="1"/>
</dbReference>
<evidence type="ECO:0000313" key="4">
    <source>
        <dbReference type="EMBL" id="KAK1946744.1"/>
    </source>
</evidence>
<comment type="caution">
    <text evidence="3">The sequence shown here is derived from an EMBL/GenBank/DDBJ whole genome shotgun (WGS) entry which is preliminary data.</text>
</comment>
<protein>
    <recommendedName>
        <fullName evidence="2">Kazal-like domain-containing protein</fullName>
    </recommendedName>
</protein>
<evidence type="ECO:0000313" key="5">
    <source>
        <dbReference type="Proteomes" id="UP001259832"/>
    </source>
</evidence>
<sequence>MKFAILPVLASLLIVGGSAQGFECGAIDHITCIDDEAVCASNGVTYRNGCEFHKTNCDNKGM</sequence>
<dbReference type="EMBL" id="JASMQC010000003">
    <property type="protein sequence ID" value="KAK1946742.1"/>
    <property type="molecule type" value="Genomic_DNA"/>
</dbReference>
<dbReference type="Proteomes" id="UP001259832">
    <property type="component" value="Unassembled WGS sequence"/>
</dbReference>
<evidence type="ECO:0000259" key="2">
    <source>
        <dbReference type="Pfam" id="PF07648"/>
    </source>
</evidence>
<dbReference type="EMBL" id="JASMQC010000003">
    <property type="protein sequence ID" value="KAK1946744.1"/>
    <property type="molecule type" value="Genomic_DNA"/>
</dbReference>